<feature type="transmembrane region" description="Helical" evidence="2">
    <location>
        <begin position="32"/>
        <end position="51"/>
    </location>
</feature>
<dbReference type="RefSeq" id="WP_091718795.1">
    <property type="nucleotide sequence ID" value="NZ_LT629779.1"/>
</dbReference>
<feature type="transmembrane region" description="Helical" evidence="2">
    <location>
        <begin position="202"/>
        <end position="220"/>
    </location>
</feature>
<dbReference type="EMBL" id="LT629779">
    <property type="protein sequence ID" value="SDT00552.1"/>
    <property type="molecule type" value="Genomic_DNA"/>
</dbReference>
<organism evidence="3 4">
    <name type="scientific">Pseudarthrobacter equi</name>
    <dbReference type="NCBI Taxonomy" id="728066"/>
    <lineage>
        <taxon>Bacteria</taxon>
        <taxon>Bacillati</taxon>
        <taxon>Actinomycetota</taxon>
        <taxon>Actinomycetes</taxon>
        <taxon>Micrococcales</taxon>
        <taxon>Micrococcaceae</taxon>
        <taxon>Pseudarthrobacter</taxon>
    </lineage>
</organism>
<feature type="transmembrane region" description="Helical" evidence="2">
    <location>
        <begin position="173"/>
        <end position="190"/>
    </location>
</feature>
<accession>A0A1H1WU28</accession>
<feature type="transmembrane region" description="Helical" evidence="2">
    <location>
        <begin position="108"/>
        <end position="129"/>
    </location>
</feature>
<keyword evidence="4" id="KW-1185">Reference proteome</keyword>
<keyword evidence="2" id="KW-0472">Membrane</keyword>
<dbReference type="AlphaFoldDB" id="A0A1H1WU28"/>
<feature type="region of interest" description="Disordered" evidence="1">
    <location>
        <begin position="226"/>
        <end position="247"/>
    </location>
</feature>
<feature type="transmembrane region" description="Helical" evidence="2">
    <location>
        <begin position="58"/>
        <end position="77"/>
    </location>
</feature>
<gene>
    <name evidence="3" type="ORF">SAMN04489743_1443</name>
</gene>
<proteinExistence type="predicted"/>
<feature type="transmembrane region" description="Helical" evidence="2">
    <location>
        <begin position="135"/>
        <end position="153"/>
    </location>
</feature>
<feature type="transmembrane region" description="Helical" evidence="2">
    <location>
        <begin position="83"/>
        <end position="101"/>
    </location>
</feature>
<evidence type="ECO:0000256" key="1">
    <source>
        <dbReference type="SAM" id="MobiDB-lite"/>
    </source>
</evidence>
<dbReference type="OrthoDB" id="4931641at2"/>
<dbReference type="Proteomes" id="UP000198751">
    <property type="component" value="Chromosome I"/>
</dbReference>
<keyword evidence="2" id="KW-1133">Transmembrane helix</keyword>
<evidence type="ECO:0000313" key="3">
    <source>
        <dbReference type="EMBL" id="SDT00552.1"/>
    </source>
</evidence>
<keyword evidence="2" id="KW-0812">Transmembrane</keyword>
<name>A0A1H1WU28_9MICC</name>
<sequence length="247" mass="25020">MKSANASIIAGIVLMMLGVLLMLDRVGVLESGAIVAPLVFAAAGALFLSVFVRRREHWWAAIPGSVFLGLAAVITSAELTGSGASAGFLFLFMGAGFAAVYARVPANWWAIIPAGVMLTLAVIVALPPAFQGTPVAAVLFLGLAATFGVLALVPVRPDDGTGTGTSGGGHLKWPLIPAGVLAVLGVIMAIRSSELLIPLDFAVPAVMIAAGIALVVYAFLARTGKHSKVHGPGQPPSGLTGPRGKPG</sequence>
<evidence type="ECO:0000313" key="4">
    <source>
        <dbReference type="Proteomes" id="UP000198751"/>
    </source>
</evidence>
<evidence type="ECO:0000256" key="2">
    <source>
        <dbReference type="SAM" id="Phobius"/>
    </source>
</evidence>
<feature type="transmembrane region" description="Helical" evidence="2">
    <location>
        <begin position="7"/>
        <end position="26"/>
    </location>
</feature>
<reference evidence="4" key="1">
    <citation type="submission" date="2016-10" db="EMBL/GenBank/DDBJ databases">
        <authorList>
            <person name="Varghese N."/>
            <person name="Submissions S."/>
        </authorList>
    </citation>
    <scope>NUCLEOTIDE SEQUENCE [LARGE SCALE GENOMIC DNA]</scope>
    <source>
        <strain evidence="4">IMMIB L-1606</strain>
    </source>
</reference>
<protein>
    <submittedName>
        <fullName evidence="3">Uncharacterized protein</fullName>
    </submittedName>
</protein>